<accession>A0A075I4I4</accession>
<evidence type="ECO:0000313" key="2">
    <source>
        <dbReference type="EMBL" id="AIF20823.1"/>
    </source>
</evidence>
<keyword evidence="1" id="KW-0812">Transmembrane</keyword>
<evidence type="ECO:0008006" key="3">
    <source>
        <dbReference type="Google" id="ProtNLM"/>
    </source>
</evidence>
<sequence length="112" mass="13031">MPNKRKKRRINKHREFLQTLSFFLVTVVSIGGLIIYLWVYTEIDETMIAIEIQKSTYSELNNSIKELSSVIERLNRVDRITSFARRELGMVVAHPEPITIPVDPVLVENFVD</sequence>
<protein>
    <recommendedName>
        <fullName evidence="3">Cell division protein FtsL</fullName>
    </recommendedName>
</protein>
<name>A0A075I4I4_9EURY</name>
<keyword evidence="1" id="KW-1133">Transmembrane helix</keyword>
<dbReference type="AlphaFoldDB" id="A0A075I4I4"/>
<proteinExistence type="predicted"/>
<dbReference type="EMBL" id="KF901176">
    <property type="protein sequence ID" value="AIF20823.1"/>
    <property type="molecule type" value="Genomic_DNA"/>
</dbReference>
<organism evidence="2">
    <name type="scientific">uncultured marine group II/III euryarchaeote KM3_94_C01</name>
    <dbReference type="NCBI Taxonomy" id="1456545"/>
    <lineage>
        <taxon>Archaea</taxon>
        <taxon>Methanobacteriati</taxon>
        <taxon>Methanobacteriota</taxon>
        <taxon>environmental samples</taxon>
    </lineage>
</organism>
<evidence type="ECO:0000256" key="1">
    <source>
        <dbReference type="SAM" id="Phobius"/>
    </source>
</evidence>
<feature type="transmembrane region" description="Helical" evidence="1">
    <location>
        <begin position="20"/>
        <end position="39"/>
    </location>
</feature>
<reference evidence="2" key="1">
    <citation type="journal article" date="2014" name="Genome Biol. Evol.">
        <title>Pangenome evidence for extensive interdomain horizontal transfer affecting lineage core and shell genes in uncultured planktonic thaumarchaeota and euryarchaeota.</title>
        <authorList>
            <person name="Deschamps P."/>
            <person name="Zivanovic Y."/>
            <person name="Moreira D."/>
            <person name="Rodriguez-Valera F."/>
            <person name="Lopez-Garcia P."/>
        </authorList>
    </citation>
    <scope>NUCLEOTIDE SEQUENCE</scope>
</reference>
<keyword evidence="1" id="KW-0472">Membrane</keyword>